<comment type="caution">
    <text evidence="1">The sequence shown here is derived from an EMBL/GenBank/DDBJ whole genome shotgun (WGS) entry which is preliminary data.</text>
</comment>
<gene>
    <name evidence="1" type="ORF">KJ970_19330</name>
</gene>
<evidence type="ECO:0000313" key="2">
    <source>
        <dbReference type="Proteomes" id="UP000777784"/>
    </source>
</evidence>
<dbReference type="Proteomes" id="UP000777784">
    <property type="component" value="Unassembled WGS sequence"/>
</dbReference>
<dbReference type="EMBL" id="JAHJDP010000110">
    <property type="protein sequence ID" value="MBU2693074.1"/>
    <property type="molecule type" value="Genomic_DNA"/>
</dbReference>
<proteinExistence type="predicted"/>
<dbReference type="AlphaFoldDB" id="A0A948S0Q9"/>
<name>A0A948S0Q9_UNCEI</name>
<reference evidence="1" key="1">
    <citation type="submission" date="2021-05" db="EMBL/GenBank/DDBJ databases">
        <title>Energy efficiency and biological interactions define the core microbiome of deep oligotrophic groundwater.</title>
        <authorList>
            <person name="Mehrshad M."/>
            <person name="Lopez-Fernandez M."/>
            <person name="Bell E."/>
            <person name="Bernier-Latmani R."/>
            <person name="Bertilsson S."/>
            <person name="Dopson M."/>
        </authorList>
    </citation>
    <scope>NUCLEOTIDE SEQUENCE</scope>
    <source>
        <strain evidence="1">Modern_marine.mb.64</strain>
    </source>
</reference>
<accession>A0A948S0Q9</accession>
<organism evidence="1 2">
    <name type="scientific">Eiseniibacteriota bacterium</name>
    <dbReference type="NCBI Taxonomy" id="2212470"/>
    <lineage>
        <taxon>Bacteria</taxon>
        <taxon>Candidatus Eiseniibacteriota</taxon>
    </lineage>
</organism>
<protein>
    <submittedName>
        <fullName evidence="1">Uncharacterized protein</fullName>
    </submittedName>
</protein>
<evidence type="ECO:0000313" key="1">
    <source>
        <dbReference type="EMBL" id="MBU2693074.1"/>
    </source>
</evidence>
<sequence length="124" mass="14443">MRRLWMGIMPGLEFTRVVVQDNWDQTLLKARLPHSPKHLRALETLCQAIALWCGRKVCAALVVDGPDALCVTKPWRGTVERLTRHDLFEVHLVSRGRPAEERDRLDGLHDYDELRWLLFFGEAR</sequence>